<evidence type="ECO:0000256" key="1">
    <source>
        <dbReference type="ARBA" id="ARBA00022839"/>
    </source>
</evidence>
<reference evidence="3 4" key="1">
    <citation type="submission" date="2016-07" db="EMBL/GenBank/DDBJ databases">
        <authorList>
            <person name="Townsley L."/>
            <person name="Shank E.A."/>
        </authorList>
    </citation>
    <scope>NUCLEOTIDE SEQUENCE [LARGE SCALE GENOMIC DNA]</scope>
    <source>
        <strain evidence="3 4">CH01</strain>
    </source>
</reference>
<dbReference type="SUPFAM" id="SSF53098">
    <property type="entry name" value="Ribonuclease H-like"/>
    <property type="match status" value="1"/>
</dbReference>
<evidence type="ECO:0000259" key="2">
    <source>
        <dbReference type="SMART" id="SM00479"/>
    </source>
</evidence>
<dbReference type="InterPro" id="IPR036397">
    <property type="entry name" value="RNaseH_sf"/>
</dbReference>
<evidence type="ECO:0000313" key="4">
    <source>
        <dbReference type="Proteomes" id="UP000094580"/>
    </source>
</evidence>
<dbReference type="SMART" id="SM00479">
    <property type="entry name" value="EXOIII"/>
    <property type="match status" value="1"/>
</dbReference>
<dbReference type="EMBL" id="MDKC01000001">
    <property type="protein sequence ID" value="ODG93871.1"/>
    <property type="molecule type" value="Genomic_DNA"/>
</dbReference>
<keyword evidence="4" id="KW-1185">Reference proteome</keyword>
<dbReference type="PANTHER" id="PTHR30231:SF42">
    <property type="entry name" value="EXONUCLEASE"/>
    <property type="match status" value="1"/>
</dbReference>
<keyword evidence="1" id="KW-0269">Exonuclease</keyword>
<dbReference type="Proteomes" id="UP000094580">
    <property type="component" value="Unassembled WGS sequence"/>
</dbReference>
<gene>
    <name evidence="3" type="ORF">BED47_01485</name>
</gene>
<dbReference type="RefSeq" id="WP_069032051.1">
    <property type="nucleotide sequence ID" value="NZ_MDKC01000001.1"/>
</dbReference>
<accession>A0ABX2ZVQ3</accession>
<dbReference type="InterPro" id="IPR013520">
    <property type="entry name" value="Ribonucl_H"/>
</dbReference>
<evidence type="ECO:0000313" key="3">
    <source>
        <dbReference type="EMBL" id="ODG93871.1"/>
    </source>
</evidence>
<proteinExistence type="predicted"/>
<feature type="domain" description="Exonuclease" evidence="2">
    <location>
        <begin position="3"/>
        <end position="167"/>
    </location>
</feature>
<keyword evidence="1" id="KW-0540">Nuclease</keyword>
<dbReference type="PANTHER" id="PTHR30231">
    <property type="entry name" value="DNA POLYMERASE III SUBUNIT EPSILON"/>
    <property type="match status" value="1"/>
</dbReference>
<dbReference type="Pfam" id="PF00929">
    <property type="entry name" value="RNase_T"/>
    <property type="match status" value="1"/>
</dbReference>
<dbReference type="NCBIfam" id="TIGR00573">
    <property type="entry name" value="dnaq"/>
    <property type="match status" value="1"/>
</dbReference>
<protein>
    <recommendedName>
        <fullName evidence="2">Exonuclease domain-containing protein</fullName>
    </recommendedName>
</protein>
<name>A0ABX2ZVQ3_9BACI</name>
<sequence>MKSFVAFDFETANYSRHSICAAGFVFVEEGVIVDQVYSLINPEEEFYSMNISVHGIRPRDVQDAPLFPEFYETIKDKIEGKTLVAHNLPFDGYALKDNLSRYGVPSVSNNLLCSLQLAKKVLPKQSRYSLDTLSRQFSILLDHHHHALADAEACAKIFLHLTKEYEISSFEELYEKTSIYHGQIHQFDYRSSLVKPKKSNKRTRVKAD</sequence>
<dbReference type="CDD" id="cd06130">
    <property type="entry name" value="DNA_pol_III_epsilon_like"/>
    <property type="match status" value="1"/>
</dbReference>
<comment type="caution">
    <text evidence="3">The sequence shown here is derived from an EMBL/GenBank/DDBJ whole genome shotgun (WGS) entry which is preliminary data.</text>
</comment>
<dbReference type="InterPro" id="IPR012337">
    <property type="entry name" value="RNaseH-like_sf"/>
</dbReference>
<dbReference type="Gene3D" id="3.30.420.10">
    <property type="entry name" value="Ribonuclease H-like superfamily/Ribonuclease H"/>
    <property type="match status" value="1"/>
</dbReference>
<keyword evidence="1" id="KW-0378">Hydrolase</keyword>
<dbReference type="InterPro" id="IPR006054">
    <property type="entry name" value="DnaQ"/>
</dbReference>
<organism evidence="3 4">
    <name type="scientific">Gottfriedia luciferensis</name>
    <dbReference type="NCBI Taxonomy" id="178774"/>
    <lineage>
        <taxon>Bacteria</taxon>
        <taxon>Bacillati</taxon>
        <taxon>Bacillota</taxon>
        <taxon>Bacilli</taxon>
        <taxon>Bacillales</taxon>
        <taxon>Bacillaceae</taxon>
        <taxon>Gottfriedia</taxon>
    </lineage>
</organism>